<dbReference type="EMBL" id="WQLW01000015">
    <property type="protein sequence ID" value="MVO10746.1"/>
    <property type="molecule type" value="Genomic_DNA"/>
</dbReference>
<evidence type="ECO:0000313" key="1">
    <source>
        <dbReference type="EMBL" id="MVO10746.1"/>
    </source>
</evidence>
<reference evidence="2" key="1">
    <citation type="submission" date="2019-05" db="EMBL/GenBank/DDBJ databases">
        <title>Flavobacterium profundi sp. nov., isolated from a deep-sea seamount.</title>
        <authorList>
            <person name="Zhang D.-C."/>
        </authorList>
    </citation>
    <scope>NUCLEOTIDE SEQUENCE [LARGE SCALE GENOMIC DNA]</scope>
    <source>
        <strain evidence="2">TP390</strain>
    </source>
</reference>
<protein>
    <recommendedName>
        <fullName evidence="3">Addiction module protein</fullName>
    </recommendedName>
</protein>
<proteinExistence type="predicted"/>
<dbReference type="Proteomes" id="UP000431264">
    <property type="component" value="Unassembled WGS sequence"/>
</dbReference>
<evidence type="ECO:0008006" key="3">
    <source>
        <dbReference type="Google" id="ProtNLM"/>
    </source>
</evidence>
<gene>
    <name evidence="1" type="ORF">GOQ30_16360</name>
</gene>
<evidence type="ECO:0000313" key="2">
    <source>
        <dbReference type="Proteomes" id="UP000431264"/>
    </source>
</evidence>
<organism evidence="1 2">
    <name type="scientific">Flavobacterium profundi</name>
    <dbReference type="NCBI Taxonomy" id="1774945"/>
    <lineage>
        <taxon>Bacteria</taxon>
        <taxon>Pseudomonadati</taxon>
        <taxon>Bacteroidota</taxon>
        <taxon>Flavobacteriia</taxon>
        <taxon>Flavobacteriales</taxon>
        <taxon>Flavobacteriaceae</taxon>
        <taxon>Flavobacterium</taxon>
    </lineage>
</organism>
<dbReference type="AlphaFoldDB" id="A0A6I4IV39"/>
<accession>A0A6I4IV39</accession>
<keyword evidence="2" id="KW-1185">Reference proteome</keyword>
<dbReference type="RefSeq" id="WP_140999171.1">
    <property type="nucleotide sequence ID" value="NZ_VDCZ01000015.1"/>
</dbReference>
<name>A0A6I4IV39_9FLAO</name>
<sequence>MDMQLAKMELIEMLLHTKKESVLKKIKAILEEEQDQLTEQDYQIIEARRNKHLVGESKSYSWEEVRKKLGS</sequence>
<comment type="caution">
    <text evidence="1">The sequence shown here is derived from an EMBL/GenBank/DDBJ whole genome shotgun (WGS) entry which is preliminary data.</text>
</comment>